<evidence type="ECO:0000313" key="1">
    <source>
        <dbReference type="EMBL" id="VDO13945.1"/>
    </source>
</evidence>
<sequence>MPFKIGKNFIEVSRLLPLLPYADQLDSYAEIAGNGLKESLRRLLSSSTYSCHNDQIPRYIYSYIQHFGMRFTKKEVIDLIQFGLSLVLCQQVDKSVRDRWRFVVINLLRRVWLDEIIHIWYQHFDLKAHVEVVNLLAKFAHLFPGRLDMDLHLDRIFNSLVTFYLDKINYDSLLCPSAKIIANSLTPDSNVLKLLRHFFHISCHVSSENAKRAYFPIFCCELVKAVLRRLERELHYNADMKEHLDEVVDWGRFIPFSLNLSSTLPVRIAGFLDVSM</sequence>
<gene>
    <name evidence="1" type="ORF">HNAJ_LOCUS12736</name>
</gene>
<dbReference type="Proteomes" id="UP000278807">
    <property type="component" value="Unassembled WGS sequence"/>
</dbReference>
<evidence type="ECO:0000313" key="2">
    <source>
        <dbReference type="Proteomes" id="UP000278807"/>
    </source>
</evidence>
<name>A0A0R3TY13_RODNA</name>
<proteinExistence type="predicted"/>
<dbReference type="OrthoDB" id="6284701at2759"/>
<dbReference type="WBParaSite" id="HNAJ_0001276001-mRNA-1">
    <property type="protein sequence ID" value="HNAJ_0001276001-mRNA-1"/>
    <property type="gene ID" value="HNAJ_0001276001"/>
</dbReference>
<evidence type="ECO:0000313" key="3">
    <source>
        <dbReference type="WBParaSite" id="HNAJ_0001276001-mRNA-1"/>
    </source>
</evidence>
<reference evidence="1 2" key="2">
    <citation type="submission" date="2018-11" db="EMBL/GenBank/DDBJ databases">
        <authorList>
            <consortium name="Pathogen Informatics"/>
        </authorList>
    </citation>
    <scope>NUCLEOTIDE SEQUENCE [LARGE SCALE GENOMIC DNA]</scope>
</reference>
<protein>
    <submittedName>
        <fullName evidence="3">NopRA1 domain-containing protein</fullName>
    </submittedName>
</protein>
<accession>A0A0R3TY13</accession>
<reference evidence="3" key="1">
    <citation type="submission" date="2017-02" db="UniProtKB">
        <authorList>
            <consortium name="WormBaseParasite"/>
        </authorList>
    </citation>
    <scope>IDENTIFICATION</scope>
</reference>
<organism evidence="3">
    <name type="scientific">Rodentolepis nana</name>
    <name type="common">Dwarf tapeworm</name>
    <name type="synonym">Hymenolepis nana</name>
    <dbReference type="NCBI Taxonomy" id="102285"/>
    <lineage>
        <taxon>Eukaryota</taxon>
        <taxon>Metazoa</taxon>
        <taxon>Spiralia</taxon>
        <taxon>Lophotrochozoa</taxon>
        <taxon>Platyhelminthes</taxon>
        <taxon>Cestoda</taxon>
        <taxon>Eucestoda</taxon>
        <taxon>Cyclophyllidea</taxon>
        <taxon>Hymenolepididae</taxon>
        <taxon>Rodentolepis</taxon>
    </lineage>
</organism>
<dbReference type="AlphaFoldDB" id="A0A0R3TY13"/>
<keyword evidence="2" id="KW-1185">Reference proteome</keyword>
<dbReference type="STRING" id="102285.A0A0R3TY13"/>
<dbReference type="EMBL" id="UZAE01014603">
    <property type="protein sequence ID" value="VDO13945.1"/>
    <property type="molecule type" value="Genomic_DNA"/>
</dbReference>